<dbReference type="OrthoDB" id="1434603at2759"/>
<protein>
    <recommendedName>
        <fullName evidence="4">Transposase (putative) gypsy type domain-containing protein</fullName>
    </recommendedName>
</protein>
<accession>A0A2Z6MTP0</accession>
<feature type="region of interest" description="Disordered" evidence="2">
    <location>
        <begin position="377"/>
        <end position="427"/>
    </location>
</feature>
<name>A0A2Z6MTP0_TRISU</name>
<feature type="compositionally biased region" description="Low complexity" evidence="2">
    <location>
        <begin position="390"/>
        <end position="404"/>
    </location>
</feature>
<reference evidence="6" key="1">
    <citation type="journal article" date="2017" name="Front. Plant Sci.">
        <title>Climate Clever Clovers: New Paradigm to Reduce the Environmental Footprint of Ruminants by Breeding Low Methanogenic Forages Utilizing Haplotype Variation.</title>
        <authorList>
            <person name="Kaur P."/>
            <person name="Appels R."/>
            <person name="Bayer P.E."/>
            <person name="Keeble-Gagnere G."/>
            <person name="Wang J."/>
            <person name="Hirakawa H."/>
            <person name="Shirasawa K."/>
            <person name="Vercoe P."/>
            <person name="Stefanova K."/>
            <person name="Durmic Z."/>
            <person name="Nichols P."/>
            <person name="Revell C."/>
            <person name="Isobe S.N."/>
            <person name="Edwards D."/>
            <person name="Erskine W."/>
        </authorList>
    </citation>
    <scope>NUCLEOTIDE SEQUENCE [LARGE SCALE GENOMIC DNA]</scope>
    <source>
        <strain evidence="6">cv. Daliak</strain>
    </source>
</reference>
<evidence type="ECO:0000256" key="1">
    <source>
        <dbReference type="SAM" id="Coils"/>
    </source>
</evidence>
<evidence type="ECO:0000313" key="5">
    <source>
        <dbReference type="EMBL" id="GAU35486.1"/>
    </source>
</evidence>
<keyword evidence="1" id="KW-0175">Coiled coil</keyword>
<dbReference type="InterPro" id="IPR007321">
    <property type="entry name" value="Transposase_28"/>
</dbReference>
<organism evidence="5 6">
    <name type="scientific">Trifolium subterraneum</name>
    <name type="common">Subterranean clover</name>
    <dbReference type="NCBI Taxonomy" id="3900"/>
    <lineage>
        <taxon>Eukaryota</taxon>
        <taxon>Viridiplantae</taxon>
        <taxon>Streptophyta</taxon>
        <taxon>Embryophyta</taxon>
        <taxon>Tracheophyta</taxon>
        <taxon>Spermatophyta</taxon>
        <taxon>Magnoliopsida</taxon>
        <taxon>eudicotyledons</taxon>
        <taxon>Gunneridae</taxon>
        <taxon>Pentapetalae</taxon>
        <taxon>rosids</taxon>
        <taxon>fabids</taxon>
        <taxon>Fabales</taxon>
        <taxon>Fabaceae</taxon>
        <taxon>Papilionoideae</taxon>
        <taxon>50 kb inversion clade</taxon>
        <taxon>NPAAA clade</taxon>
        <taxon>Hologalegina</taxon>
        <taxon>IRL clade</taxon>
        <taxon>Trifolieae</taxon>
        <taxon>Trifolium</taxon>
    </lineage>
</organism>
<evidence type="ECO:0000259" key="4">
    <source>
        <dbReference type="Pfam" id="PF04195"/>
    </source>
</evidence>
<gene>
    <name evidence="5" type="ORF">TSUD_384410</name>
</gene>
<dbReference type="PANTHER" id="PTHR31099:SF49">
    <property type="entry name" value="MYOSIN HEAVY CHAIN-LIKE PROTEIN"/>
    <property type="match status" value="1"/>
</dbReference>
<dbReference type="EMBL" id="DF973592">
    <property type="protein sequence ID" value="GAU35486.1"/>
    <property type="molecule type" value="Genomic_DNA"/>
</dbReference>
<keyword evidence="3" id="KW-0472">Membrane</keyword>
<feature type="coiled-coil region" evidence="1">
    <location>
        <begin position="542"/>
        <end position="583"/>
    </location>
</feature>
<dbReference type="Pfam" id="PF04195">
    <property type="entry name" value="Transposase_28"/>
    <property type="match status" value="1"/>
</dbReference>
<dbReference type="PANTHER" id="PTHR31099">
    <property type="entry name" value="OS06G0165300 PROTEIN"/>
    <property type="match status" value="1"/>
</dbReference>
<sequence length="675" mass="76038">MVVSGENQRFRVGFMPMAWSLPAFRAFTISILAIWRLKIPGIHDMLPSIHALRILDGIMADEGVQRKIPVEDNIDWVADDPRTTPSKFEFEENFPEDLFTDIEIPGHADWEVRIPGARQRICSTFKNGGFPMYQIAFEHMGLHLPFTDLEMAIFNHLELCPSQLHPNSLAFIRAFEIVAAYLQLAPTVPLFFHIFGIQRSRPRGNMTDKCGWVSLKQHKKYFEIFEESLRGFKDKWFVVRPITSAGWKTIIVRGPKVDAKGRVEHRDDGEPIEVDCERFPFCWSTKHYAREAKSFTFRKGALSKEELADLKALEEFVEEFPPSLWEDREGNPICDEEGYQLSSKRFINTKALLKCSTRAEAEELLCEMKNTQSTLRKLQAEKKRREAGGTSSSTLNTSAQSSPSKSIDLTWEKRGPGAVPVDKRPPKVSRIEVGGSSVVGGHRLVPGRPAEEFVIPSAMGHDCMLDGKTRMKISDADQAILASMGPESIRNVVAESSVAVFKLLEVATFLNGRECRYLQERDEARAHAKGFGERLTIVEKDLSSETKALKESQAKVAQLEKDLPDAKEEERRLNDRVGELEEKLSSMTLTSTVDEEEKNVDPAGTYSNFTRAGLISKIYEVGDLQLDVASSSFKNVLAQLRILNPGVQLVTEGMDEMKEVRDSQIATPPPDEDEV</sequence>
<feature type="domain" description="Transposase (putative) gypsy type" evidence="4">
    <location>
        <begin position="136"/>
        <end position="197"/>
    </location>
</feature>
<feature type="compositionally biased region" description="Basic and acidic residues" evidence="2">
    <location>
        <begin position="378"/>
        <end position="387"/>
    </location>
</feature>
<feature type="compositionally biased region" description="Basic and acidic residues" evidence="2">
    <location>
        <begin position="410"/>
        <end position="425"/>
    </location>
</feature>
<evidence type="ECO:0000313" key="6">
    <source>
        <dbReference type="Proteomes" id="UP000242715"/>
    </source>
</evidence>
<proteinExistence type="predicted"/>
<keyword evidence="6" id="KW-1185">Reference proteome</keyword>
<evidence type="ECO:0000256" key="3">
    <source>
        <dbReference type="SAM" id="Phobius"/>
    </source>
</evidence>
<dbReference type="Proteomes" id="UP000242715">
    <property type="component" value="Unassembled WGS sequence"/>
</dbReference>
<feature type="transmembrane region" description="Helical" evidence="3">
    <location>
        <begin position="12"/>
        <end position="35"/>
    </location>
</feature>
<keyword evidence="3" id="KW-0812">Transmembrane</keyword>
<evidence type="ECO:0000256" key="2">
    <source>
        <dbReference type="SAM" id="MobiDB-lite"/>
    </source>
</evidence>
<keyword evidence="3" id="KW-1133">Transmembrane helix</keyword>
<dbReference type="AlphaFoldDB" id="A0A2Z6MTP0"/>